<reference evidence="3 4" key="1">
    <citation type="submission" date="2020-11" db="EMBL/GenBank/DDBJ databases">
        <title>Pseudomonas fulva producing VIM-24.</title>
        <authorList>
            <person name="Liu S."/>
        </authorList>
    </citation>
    <scope>NUCLEOTIDE SEQUENCE [LARGE SCALE GENOMIC DNA]</scope>
    <source>
        <strain evidence="3 4">ZDHY414</strain>
    </source>
</reference>
<feature type="domain" description="Methyltransferase" evidence="2">
    <location>
        <begin position="48"/>
        <end position="137"/>
    </location>
</feature>
<dbReference type="Pfam" id="PF13649">
    <property type="entry name" value="Methyltransf_25"/>
    <property type="match status" value="1"/>
</dbReference>
<evidence type="ECO:0000256" key="1">
    <source>
        <dbReference type="ARBA" id="ARBA00022679"/>
    </source>
</evidence>
<dbReference type="EMBL" id="CP064946">
    <property type="protein sequence ID" value="QPH51198.1"/>
    <property type="molecule type" value="Genomic_DNA"/>
</dbReference>
<keyword evidence="1 3" id="KW-0808">Transferase</keyword>
<dbReference type="CDD" id="cd02440">
    <property type="entry name" value="AdoMet_MTases"/>
    <property type="match status" value="1"/>
</dbReference>
<accession>A0A2V4ISC1</accession>
<keyword evidence="3" id="KW-0489">Methyltransferase</keyword>
<dbReference type="PANTHER" id="PTHR43861">
    <property type="entry name" value="TRANS-ACONITATE 2-METHYLTRANSFERASE-RELATED"/>
    <property type="match status" value="1"/>
</dbReference>
<evidence type="ECO:0000313" key="4">
    <source>
        <dbReference type="Proteomes" id="UP000594430"/>
    </source>
</evidence>
<evidence type="ECO:0000313" key="3">
    <source>
        <dbReference type="EMBL" id="QPH51198.1"/>
    </source>
</evidence>
<dbReference type="GO" id="GO:0008168">
    <property type="term" value="F:methyltransferase activity"/>
    <property type="evidence" value="ECO:0007669"/>
    <property type="project" value="UniProtKB-KW"/>
</dbReference>
<sequence>MSHHPSADHIIDLYDRHAFTWHQKRANHFTDRKWIAHFGNMLKPSARVLDLGCGSGQPVARHLVEIGACVVGVDSSKQMLILCSAQFPEQQWIHADMRTLTLGCQFDAIIAWNSFFHLKPTDQRLMFPIFRRHAAPGALLMFTSGPSHGEALGTFEGETLYHASLSTNEYVDQLHANGFEVLDHVVEDPDSGGLTVWLGRLLP</sequence>
<dbReference type="Gene3D" id="3.40.50.150">
    <property type="entry name" value="Vaccinia Virus protein VP39"/>
    <property type="match status" value="1"/>
</dbReference>
<name>A0A2V4ISC1_9PSED</name>
<evidence type="ECO:0000259" key="2">
    <source>
        <dbReference type="Pfam" id="PF13649"/>
    </source>
</evidence>
<dbReference type="Proteomes" id="UP000594430">
    <property type="component" value="Chromosome"/>
</dbReference>
<organism evidence="3 4">
    <name type="scientific">Pseudomonas fulva</name>
    <dbReference type="NCBI Taxonomy" id="47880"/>
    <lineage>
        <taxon>Bacteria</taxon>
        <taxon>Pseudomonadati</taxon>
        <taxon>Pseudomonadota</taxon>
        <taxon>Gammaproteobacteria</taxon>
        <taxon>Pseudomonadales</taxon>
        <taxon>Pseudomonadaceae</taxon>
        <taxon>Pseudomonas</taxon>
    </lineage>
</organism>
<dbReference type="InterPro" id="IPR029063">
    <property type="entry name" value="SAM-dependent_MTases_sf"/>
</dbReference>
<dbReference type="AlphaFoldDB" id="A0A2V4ISC1"/>
<proteinExistence type="predicted"/>
<gene>
    <name evidence="3" type="ORF">IZU98_11150</name>
</gene>
<protein>
    <submittedName>
        <fullName evidence="3">Class I SAM-dependent methyltransferase</fullName>
    </submittedName>
</protein>
<dbReference type="RefSeq" id="WP_049695950.1">
    <property type="nucleotide sequence ID" value="NZ_BQHM01000008.1"/>
</dbReference>
<dbReference type="InterPro" id="IPR041698">
    <property type="entry name" value="Methyltransf_25"/>
</dbReference>
<dbReference type="GO" id="GO:0032259">
    <property type="term" value="P:methylation"/>
    <property type="evidence" value="ECO:0007669"/>
    <property type="project" value="UniProtKB-KW"/>
</dbReference>
<dbReference type="SUPFAM" id="SSF53335">
    <property type="entry name" value="S-adenosyl-L-methionine-dependent methyltransferases"/>
    <property type="match status" value="1"/>
</dbReference>